<name>H6L3R2_SAPGL</name>
<dbReference type="Gene3D" id="1.10.1750.10">
    <property type="match status" value="1"/>
</dbReference>
<dbReference type="eggNOG" id="COG0593">
    <property type="taxonomic scope" value="Bacteria"/>
</dbReference>
<keyword evidence="7 8" id="KW-0238">DNA-binding</keyword>
<dbReference type="InterPro" id="IPR020591">
    <property type="entry name" value="Chromosome_initiator_DnaA-like"/>
</dbReference>
<keyword evidence="6 8" id="KW-0446">Lipid-binding</keyword>
<dbReference type="InterPro" id="IPR010921">
    <property type="entry name" value="Trp_repressor/repl_initiator"/>
</dbReference>
<evidence type="ECO:0000256" key="8">
    <source>
        <dbReference type="HAMAP-Rule" id="MF_00377"/>
    </source>
</evidence>
<keyword evidence="15" id="KW-1185">Reference proteome</keyword>
<evidence type="ECO:0000313" key="14">
    <source>
        <dbReference type="EMBL" id="AFC22747.1"/>
    </source>
</evidence>
<dbReference type="Pfam" id="PF11638">
    <property type="entry name" value="DnaA_N"/>
    <property type="match status" value="1"/>
</dbReference>
<dbReference type="Gene3D" id="3.30.300.180">
    <property type="match status" value="1"/>
</dbReference>
<dbReference type="InterPro" id="IPR001957">
    <property type="entry name" value="Chromosome_initiator_DnaA"/>
</dbReference>
<dbReference type="HOGENOM" id="CLU_026910_3_1_10"/>
<evidence type="ECO:0000256" key="11">
    <source>
        <dbReference type="RuleBase" id="RU004227"/>
    </source>
</evidence>
<dbReference type="Gene3D" id="3.40.50.300">
    <property type="entry name" value="P-loop containing nucleotide triphosphate hydrolases"/>
    <property type="match status" value="1"/>
</dbReference>
<comment type="domain">
    <text evidence="8">Domain I is involved in oligomerization and binding regulators, domain II is flexibile and of varying length in different bacteria, domain III forms the AAA+ region, while domain IV binds dsDNA.</text>
</comment>
<dbReference type="FunFam" id="3.40.50.300:FF:000668">
    <property type="entry name" value="Chromosomal replication initiator protein DnaA"/>
    <property type="match status" value="1"/>
</dbReference>
<evidence type="ECO:0000256" key="6">
    <source>
        <dbReference type="ARBA" id="ARBA00023121"/>
    </source>
</evidence>
<dbReference type="SMART" id="SM00760">
    <property type="entry name" value="Bac_DnaA_C"/>
    <property type="match status" value="1"/>
</dbReference>
<feature type="domain" description="Chromosomal replication initiator DnaA C-terminal" evidence="13">
    <location>
        <begin position="405"/>
        <end position="474"/>
    </location>
</feature>
<dbReference type="GO" id="GO:0008289">
    <property type="term" value="F:lipid binding"/>
    <property type="evidence" value="ECO:0007669"/>
    <property type="project" value="UniProtKB-KW"/>
</dbReference>
<dbReference type="Gene3D" id="1.10.8.60">
    <property type="match status" value="1"/>
</dbReference>
<dbReference type="SUPFAM" id="SSF52540">
    <property type="entry name" value="P-loop containing nucleoside triphosphate hydrolases"/>
    <property type="match status" value="1"/>
</dbReference>
<dbReference type="GO" id="GO:0006270">
    <property type="term" value="P:DNA replication initiation"/>
    <property type="evidence" value="ECO:0007669"/>
    <property type="project" value="UniProtKB-UniRule"/>
</dbReference>
<feature type="binding site" evidence="8">
    <location>
        <position position="205"/>
    </location>
    <ligand>
        <name>ATP</name>
        <dbReference type="ChEBI" id="CHEBI:30616"/>
    </ligand>
</feature>
<feature type="region of interest" description="Domain I, interacts with DnaA modulators" evidence="8">
    <location>
        <begin position="1"/>
        <end position="102"/>
    </location>
</feature>
<dbReference type="InterPro" id="IPR024633">
    <property type="entry name" value="DnaA_N_dom"/>
</dbReference>
<dbReference type="GO" id="GO:0005886">
    <property type="term" value="C:plasma membrane"/>
    <property type="evidence" value="ECO:0007669"/>
    <property type="project" value="TreeGrafter"/>
</dbReference>
<evidence type="ECO:0000256" key="9">
    <source>
        <dbReference type="NCBIfam" id="TIGR00362"/>
    </source>
</evidence>
<gene>
    <name evidence="8 14" type="primary">dnaA</name>
    <name evidence="14" type="ordered locus">SGRA_0002</name>
</gene>
<evidence type="ECO:0000256" key="3">
    <source>
        <dbReference type="ARBA" id="ARBA00022705"/>
    </source>
</evidence>
<dbReference type="PRINTS" id="PR00051">
    <property type="entry name" value="DNAA"/>
</dbReference>
<keyword evidence="2 8" id="KW-0963">Cytoplasm</keyword>
<keyword evidence="4 8" id="KW-0547">Nucleotide-binding</keyword>
<dbReference type="GO" id="GO:0006275">
    <property type="term" value="P:regulation of DNA replication"/>
    <property type="evidence" value="ECO:0007669"/>
    <property type="project" value="UniProtKB-UniRule"/>
</dbReference>
<evidence type="ECO:0000256" key="1">
    <source>
        <dbReference type="ARBA" id="ARBA00006583"/>
    </source>
</evidence>
<feature type="region of interest" description="Domain IV, binds dsDNA" evidence="8">
    <location>
        <begin position="378"/>
        <end position="501"/>
    </location>
</feature>
<evidence type="ECO:0000259" key="12">
    <source>
        <dbReference type="SMART" id="SM00382"/>
    </source>
</evidence>
<dbReference type="CDD" id="cd00009">
    <property type="entry name" value="AAA"/>
    <property type="match status" value="1"/>
</dbReference>
<evidence type="ECO:0000256" key="5">
    <source>
        <dbReference type="ARBA" id="ARBA00022840"/>
    </source>
</evidence>
<dbReference type="InterPro" id="IPR018312">
    <property type="entry name" value="Chromosome_initiator_DnaA_CS"/>
</dbReference>
<dbReference type="InterPro" id="IPR003593">
    <property type="entry name" value="AAA+_ATPase"/>
</dbReference>
<dbReference type="KEGG" id="sgn:SGRA_0002"/>
<organism evidence="14 15">
    <name type="scientific">Saprospira grandis (strain Lewin)</name>
    <dbReference type="NCBI Taxonomy" id="984262"/>
    <lineage>
        <taxon>Bacteria</taxon>
        <taxon>Pseudomonadati</taxon>
        <taxon>Bacteroidota</taxon>
        <taxon>Saprospiria</taxon>
        <taxon>Saprospirales</taxon>
        <taxon>Saprospiraceae</taxon>
        <taxon>Saprospira</taxon>
    </lineage>
</organism>
<evidence type="ECO:0000256" key="7">
    <source>
        <dbReference type="ARBA" id="ARBA00023125"/>
    </source>
</evidence>
<dbReference type="SMART" id="SM00382">
    <property type="entry name" value="AAA"/>
    <property type="match status" value="1"/>
</dbReference>
<dbReference type="SUPFAM" id="SSF48295">
    <property type="entry name" value="TrpR-like"/>
    <property type="match status" value="1"/>
</dbReference>
<dbReference type="InterPro" id="IPR027417">
    <property type="entry name" value="P-loop_NTPase"/>
</dbReference>
<accession>H6L3R2</accession>
<dbReference type="PROSITE" id="PS01008">
    <property type="entry name" value="DNAA"/>
    <property type="match status" value="1"/>
</dbReference>
<evidence type="ECO:0000313" key="15">
    <source>
        <dbReference type="Proteomes" id="UP000007519"/>
    </source>
</evidence>
<dbReference type="PANTHER" id="PTHR30050">
    <property type="entry name" value="CHROMOSOMAL REPLICATION INITIATOR PROTEIN DNAA"/>
    <property type="match status" value="1"/>
</dbReference>
<protein>
    <recommendedName>
        <fullName evidence="8 9">Chromosomal replication initiator protein DnaA</fullName>
    </recommendedName>
</protein>
<feature type="binding site" evidence="8">
    <location>
        <position position="209"/>
    </location>
    <ligand>
        <name>ATP</name>
        <dbReference type="ChEBI" id="CHEBI:30616"/>
    </ligand>
</feature>
<dbReference type="EMBL" id="CP002831">
    <property type="protein sequence ID" value="AFC22747.1"/>
    <property type="molecule type" value="Genomic_DNA"/>
</dbReference>
<comment type="subunit">
    <text evidence="8">Oligomerizes as a right-handed, spiral filament on DNA at oriC.</text>
</comment>
<dbReference type="STRING" id="984262.SGRA_0002"/>
<sequence length="501" mass="57845">MALWPATTPNIVEYSRMENSHIEVWQQCLNKIKQEVKDQAFKTWFLPIQPKKLEGNTLTLQVPNFFFYEWLESHYIDQLKAAIRSQLGEEGQLQYVLQQKKAPQKPQVAVQREKPLRNPLQQKERRINRHYGQAPIRDKNEKIHNPFVIPGIKKKEIESQLNPSYTFDRFIEGDCNRLARSAGMAVAKKPGQTAFNPLMIFGNVGLGKTHLAHAIGNEVKKNMKDKVVLYVSSEHFTNQFIESLTKNAISDFVNYYQLVDLLIVDDIQFLAKKQKTQDIFFHIFNHLHQRGKQLILTSDRPPKEMADIEERLISRFKWGLSADLQVPSLETRMAIIQQKMHNDGIELPHNVMEYISYTVRSNVRELEGILISLIAQSALNQRDIDMSLAREVISKFVDDVSQEISIEFIQKIVADYYDIPVEKLREKTRKKLIVTARKLSMYLAKQLSNKSLTFIGAAFGGRDHSTVIHACKSVEAMLQNDQSFKSIVADLKQKIKQNTQP</sequence>
<comment type="subcellular location">
    <subcellularLocation>
        <location evidence="8">Cytoplasm</location>
    </subcellularLocation>
</comment>
<dbReference type="InterPro" id="IPR013317">
    <property type="entry name" value="DnaA_dom"/>
</dbReference>
<dbReference type="GO" id="GO:0005524">
    <property type="term" value="F:ATP binding"/>
    <property type="evidence" value="ECO:0007669"/>
    <property type="project" value="UniProtKB-UniRule"/>
</dbReference>
<evidence type="ECO:0000259" key="13">
    <source>
        <dbReference type="SMART" id="SM00760"/>
    </source>
</evidence>
<dbReference type="GO" id="GO:0003688">
    <property type="term" value="F:DNA replication origin binding"/>
    <property type="evidence" value="ECO:0007669"/>
    <property type="project" value="UniProtKB-UniRule"/>
</dbReference>
<comment type="caution">
    <text evidence="8">Lacks conserved residue(s) required for the propagation of feature annotation.</text>
</comment>
<comment type="similarity">
    <text evidence="1 8 11">Belongs to the DnaA family.</text>
</comment>
<feature type="domain" description="AAA+ ATPase" evidence="12">
    <location>
        <begin position="194"/>
        <end position="324"/>
    </location>
</feature>
<dbReference type="GO" id="GO:0005737">
    <property type="term" value="C:cytoplasm"/>
    <property type="evidence" value="ECO:0007669"/>
    <property type="project" value="UniProtKB-SubCell"/>
</dbReference>
<feature type="binding site" evidence="8">
    <location>
        <position position="207"/>
    </location>
    <ligand>
        <name>ATP</name>
        <dbReference type="ChEBI" id="CHEBI:30616"/>
    </ligand>
</feature>
<dbReference type="Pfam" id="PF08299">
    <property type="entry name" value="Bac_DnaA_C"/>
    <property type="match status" value="1"/>
</dbReference>
<dbReference type="Pfam" id="PF00308">
    <property type="entry name" value="Bac_DnaA"/>
    <property type="match status" value="1"/>
</dbReference>
<comment type="function">
    <text evidence="8 10">Plays an essential role in the initiation and regulation of chromosomal replication. ATP-DnaA binds to the origin of replication (oriC) to initiate formation of the DNA replication initiation complex once per cell cycle. Binds the DnaA box (a 9 base pair repeat at the origin) and separates the double-stranded (ds)DNA. Forms a right-handed helical filament on oriC DNA; dsDNA binds to the exterior of the filament while single-stranded (ss)DNA is stabiized in the filament's interior. The ATP-DnaA-oriC complex binds and stabilizes one strand of the AT-rich DNA unwinding element (DUE), permitting loading of DNA polymerase. After initiation quickly degrades to an ADP-DnaA complex that is not apt for DNA replication. Binds acidic phospholipids.</text>
</comment>
<keyword evidence="3 8" id="KW-0235">DNA replication</keyword>
<evidence type="ECO:0000256" key="2">
    <source>
        <dbReference type="ARBA" id="ARBA00022490"/>
    </source>
</evidence>
<evidence type="ECO:0000256" key="4">
    <source>
        <dbReference type="ARBA" id="ARBA00022741"/>
    </source>
</evidence>
<keyword evidence="5 8" id="KW-0067">ATP-binding</keyword>
<dbReference type="HAMAP" id="MF_00377">
    <property type="entry name" value="DnaA_bact"/>
    <property type="match status" value="1"/>
</dbReference>
<dbReference type="Proteomes" id="UP000007519">
    <property type="component" value="Chromosome"/>
</dbReference>
<reference evidence="14 15" key="1">
    <citation type="journal article" date="2012" name="Stand. Genomic Sci.">
        <title>Complete genome sequencing and analysis of Saprospira grandis str. Lewin, a predatory marine bacterium.</title>
        <authorList>
            <person name="Saw J.H."/>
            <person name="Yuryev A."/>
            <person name="Kanbe M."/>
            <person name="Hou S."/>
            <person name="Young A.G."/>
            <person name="Aizawa S."/>
            <person name="Alam M."/>
        </authorList>
    </citation>
    <scope>NUCLEOTIDE SEQUENCE [LARGE SCALE GENOMIC DNA]</scope>
    <source>
        <strain evidence="14 15">Lewin</strain>
    </source>
</reference>
<dbReference type="AlphaFoldDB" id="H6L3R2"/>
<dbReference type="NCBIfam" id="TIGR00362">
    <property type="entry name" value="DnaA"/>
    <property type="match status" value="1"/>
</dbReference>
<dbReference type="CDD" id="cd06571">
    <property type="entry name" value="Bac_DnaA_C"/>
    <property type="match status" value="1"/>
</dbReference>
<dbReference type="PANTHER" id="PTHR30050:SF2">
    <property type="entry name" value="CHROMOSOMAL REPLICATION INITIATOR PROTEIN DNAA"/>
    <property type="match status" value="1"/>
</dbReference>
<evidence type="ECO:0000256" key="10">
    <source>
        <dbReference type="RuleBase" id="RU000577"/>
    </source>
</evidence>
<proteinExistence type="inferred from homology"/>
<dbReference type="InterPro" id="IPR013159">
    <property type="entry name" value="DnaA_C"/>
</dbReference>
<dbReference type="InterPro" id="IPR038454">
    <property type="entry name" value="DnaA_N_sf"/>
</dbReference>
<feature type="binding site" evidence="8">
    <location>
        <position position="208"/>
    </location>
    <ligand>
        <name>ATP</name>
        <dbReference type="ChEBI" id="CHEBI:30616"/>
    </ligand>
</feature>